<dbReference type="PROSITE" id="PS51257">
    <property type="entry name" value="PROKAR_LIPOPROTEIN"/>
    <property type="match status" value="1"/>
</dbReference>
<feature type="chain" id="PRO_5021702232" evidence="1">
    <location>
        <begin position="24"/>
        <end position="220"/>
    </location>
</feature>
<comment type="caution">
    <text evidence="2">The sequence shown here is derived from an EMBL/GenBank/DDBJ whole genome shotgun (WGS) entry which is preliminary data.</text>
</comment>
<accession>A0A545TIQ6</accession>
<evidence type="ECO:0000256" key="1">
    <source>
        <dbReference type="SAM" id="SignalP"/>
    </source>
</evidence>
<keyword evidence="3" id="KW-1185">Reference proteome</keyword>
<evidence type="ECO:0000313" key="3">
    <source>
        <dbReference type="Proteomes" id="UP000317839"/>
    </source>
</evidence>
<sequence>MTQNKYTLVLFALAVGSIMSACATSEKESQKTRVKTESQIEGQWFLTKVAFDRYNAKDKNVNWQTVLNTAQQACEQVALNAPIKKPRCRTVAPVRNCQPFGRTVGGDFCAKPFSNNACPIGEVQKYQDELKRAYNDCMADKGWEFQPYGDAPQPLQPIIDTIPELVEWQQKDWTKWKLVAKFDAELAAKPEYEKIPVRDRLLKVVELVKAHFTDSNQQRP</sequence>
<dbReference type="Proteomes" id="UP000317839">
    <property type="component" value="Unassembled WGS sequence"/>
</dbReference>
<evidence type="ECO:0000313" key="2">
    <source>
        <dbReference type="EMBL" id="TQV77105.1"/>
    </source>
</evidence>
<protein>
    <submittedName>
        <fullName evidence="2">Uncharacterized protein</fullName>
    </submittedName>
</protein>
<dbReference type="RefSeq" id="WP_142888465.1">
    <property type="nucleotide sequence ID" value="NZ_VIKR01000001.1"/>
</dbReference>
<dbReference type="AlphaFoldDB" id="A0A545TIQ6"/>
<feature type="signal peptide" evidence="1">
    <location>
        <begin position="1"/>
        <end position="23"/>
    </location>
</feature>
<name>A0A545TIQ6_9GAMM</name>
<reference evidence="2 3" key="1">
    <citation type="submission" date="2019-06" db="EMBL/GenBank/DDBJ databases">
        <title>Draft genome of Aliikangiella marina GYP-15.</title>
        <authorList>
            <person name="Wang G."/>
        </authorList>
    </citation>
    <scope>NUCLEOTIDE SEQUENCE [LARGE SCALE GENOMIC DNA]</scope>
    <source>
        <strain evidence="2 3">GYP-15</strain>
    </source>
</reference>
<dbReference type="OrthoDB" id="9156113at2"/>
<organism evidence="2 3">
    <name type="scientific">Aliikangiella marina</name>
    <dbReference type="NCBI Taxonomy" id="1712262"/>
    <lineage>
        <taxon>Bacteria</taxon>
        <taxon>Pseudomonadati</taxon>
        <taxon>Pseudomonadota</taxon>
        <taxon>Gammaproteobacteria</taxon>
        <taxon>Oceanospirillales</taxon>
        <taxon>Pleioneaceae</taxon>
        <taxon>Aliikangiella</taxon>
    </lineage>
</organism>
<gene>
    <name evidence="2" type="ORF">FLL45_03910</name>
</gene>
<proteinExistence type="predicted"/>
<dbReference type="EMBL" id="VIKR01000001">
    <property type="protein sequence ID" value="TQV77105.1"/>
    <property type="molecule type" value="Genomic_DNA"/>
</dbReference>
<keyword evidence="1" id="KW-0732">Signal</keyword>